<dbReference type="InterPro" id="IPR001509">
    <property type="entry name" value="Epimerase_deHydtase"/>
</dbReference>
<dbReference type="PANTHER" id="PTHR43725:SF53">
    <property type="entry name" value="UDP-ARABINOSE 4-EPIMERASE 1"/>
    <property type="match status" value="1"/>
</dbReference>
<dbReference type="SUPFAM" id="SSF51735">
    <property type="entry name" value="NAD(P)-binding Rossmann-fold domains"/>
    <property type="match status" value="1"/>
</dbReference>
<reference evidence="7 8" key="1">
    <citation type="journal article" date="2011" name="ISME J.">
        <title>Community ecology of hot spring cyanobacterial mats: predominant populations and their functional potential.</title>
        <authorList>
            <person name="Klatt C.G."/>
            <person name="Wood J.M."/>
            <person name="Rusch D.B."/>
            <person name="Bateson M.M."/>
            <person name="Hamamura N."/>
            <person name="Heidelberg J.F."/>
            <person name="Grossman A.R."/>
            <person name="Bhaya D."/>
            <person name="Cohan F.M."/>
            <person name="Kuhl M."/>
            <person name="Bryant D.A."/>
            <person name="Ward D.M."/>
        </authorList>
    </citation>
    <scope>NUCLEOTIDE SEQUENCE [LARGE SCALE GENOMIC DNA]</scope>
    <source>
        <strain evidence="7">OS</strain>
    </source>
</reference>
<comment type="pathway">
    <text evidence="1">Carbohydrate metabolism; galactose metabolism.</text>
</comment>
<dbReference type="Gene3D" id="3.90.25.10">
    <property type="entry name" value="UDP-galactose 4-epimerase, domain 1"/>
    <property type="match status" value="1"/>
</dbReference>
<name>A0A395LZU8_9BACT</name>
<gene>
    <name evidence="7" type="ORF">D0433_10475</name>
</gene>
<evidence type="ECO:0000256" key="2">
    <source>
        <dbReference type="ARBA" id="ARBA00007637"/>
    </source>
</evidence>
<dbReference type="Gene3D" id="3.40.50.720">
    <property type="entry name" value="NAD(P)-binding Rossmann-like Domain"/>
    <property type="match status" value="1"/>
</dbReference>
<dbReference type="EMBL" id="PHFL01000063">
    <property type="protein sequence ID" value="RFM23518.1"/>
    <property type="molecule type" value="Genomic_DNA"/>
</dbReference>
<proteinExistence type="inferred from homology"/>
<protein>
    <recommendedName>
        <fullName evidence="3">UDP-glucose 4-epimerase</fullName>
    </recommendedName>
    <alternativeName>
        <fullName evidence="5">Galactowaldenase</fullName>
    </alternativeName>
    <alternativeName>
        <fullName evidence="4">UDP-galactose 4-epimerase</fullName>
    </alternativeName>
</protein>
<evidence type="ECO:0000313" key="8">
    <source>
        <dbReference type="Proteomes" id="UP000266389"/>
    </source>
</evidence>
<feature type="domain" description="NAD-dependent epimerase/dehydratase" evidence="6">
    <location>
        <begin position="8"/>
        <end position="241"/>
    </location>
</feature>
<evidence type="ECO:0000259" key="6">
    <source>
        <dbReference type="Pfam" id="PF01370"/>
    </source>
</evidence>
<evidence type="ECO:0000256" key="4">
    <source>
        <dbReference type="ARBA" id="ARBA00031367"/>
    </source>
</evidence>
<comment type="caution">
    <text evidence="7">The sequence shown here is derived from an EMBL/GenBank/DDBJ whole genome shotgun (WGS) entry which is preliminary data.</text>
</comment>
<evidence type="ECO:0000256" key="5">
    <source>
        <dbReference type="ARBA" id="ARBA00033067"/>
    </source>
</evidence>
<dbReference type="PRINTS" id="PR01713">
    <property type="entry name" value="NUCEPIMERASE"/>
</dbReference>
<dbReference type="PANTHER" id="PTHR43725">
    <property type="entry name" value="UDP-GLUCOSE 4-EPIMERASE"/>
    <property type="match status" value="1"/>
</dbReference>
<organism evidence="7 8">
    <name type="scientific">Candidatus Thermochlorobacter aerophilus</name>
    <dbReference type="NCBI Taxonomy" id="1868324"/>
    <lineage>
        <taxon>Bacteria</taxon>
        <taxon>Pseudomonadati</taxon>
        <taxon>Chlorobiota</taxon>
        <taxon>Chlorobiia</taxon>
        <taxon>Chlorobiales</taxon>
        <taxon>Candidatus Thermochlorobacteriaceae</taxon>
        <taxon>Candidatus Thermochlorobacter</taxon>
    </lineage>
</organism>
<dbReference type="AlphaFoldDB" id="A0A395LZU8"/>
<evidence type="ECO:0000256" key="1">
    <source>
        <dbReference type="ARBA" id="ARBA00004947"/>
    </source>
</evidence>
<dbReference type="InterPro" id="IPR036291">
    <property type="entry name" value="NAD(P)-bd_dom_sf"/>
</dbReference>
<accession>A0A395LZU8</accession>
<sequence length="318" mass="35676">MLQSRHCVVLGGGGFIGSHVADALLAHGYSVSVFGRRNSKKTNLLHLLDRIRIFEGDFNNEADLEHVIRGADYVFHLISSTLPATSNDNPIYDVEVNLIGTIRLLKLCVTHRVKKIVFVSSGGTVYGVPQYTPIDEQHPAHPICSYGIIKHTIENYLFMYHKLYGLDYTVLRLSNPYGERQNPYQLQGAIAVFLRKALNDEPIEIWGDGTVVRDYVYIGDVAEAFVRALELSTTPKIFNIGSGKGHSLNEIIEIISNIHGRPLTVNYLPPRNIDVPINVLDISLARAHLGWQPKTPLHVGIHLFYNYLNTQRYAEHVG</sequence>
<evidence type="ECO:0000256" key="3">
    <source>
        <dbReference type="ARBA" id="ARBA00018569"/>
    </source>
</evidence>
<dbReference type="Proteomes" id="UP000266389">
    <property type="component" value="Unassembled WGS sequence"/>
</dbReference>
<dbReference type="Pfam" id="PF01370">
    <property type="entry name" value="Epimerase"/>
    <property type="match status" value="1"/>
</dbReference>
<evidence type="ECO:0000313" key="7">
    <source>
        <dbReference type="EMBL" id="RFM23518.1"/>
    </source>
</evidence>
<comment type="similarity">
    <text evidence="2">Belongs to the NAD(P)-dependent epimerase/dehydratase family.</text>
</comment>